<evidence type="ECO:0000313" key="4">
    <source>
        <dbReference type="EMBL" id="QUC20900.1"/>
    </source>
</evidence>
<dbReference type="AlphaFoldDB" id="A0A8E5HSM9"/>
<evidence type="ECO:0000256" key="2">
    <source>
        <dbReference type="SAM" id="SignalP"/>
    </source>
</evidence>
<dbReference type="Pfam" id="PF11704">
    <property type="entry name" value="Folliculin"/>
    <property type="match status" value="1"/>
</dbReference>
<name>A0A8E5HSM9_USTVR</name>
<dbReference type="GO" id="GO:1904263">
    <property type="term" value="P:positive regulation of TORC1 signaling"/>
    <property type="evidence" value="ECO:0007669"/>
    <property type="project" value="TreeGrafter"/>
</dbReference>
<protein>
    <recommendedName>
        <fullName evidence="3">UDENN FLCN/SMCR8-type domain-containing protein</fullName>
    </recommendedName>
</protein>
<sequence length="504" mass="53513">MAIGIKLTFGLKLCLAHYCDIHGPTPLMVTEGLRNPCSACFQEPDALYASPCKPRTDKRTRSSGPAPAPQTQLNDALRHLSISRSGSAPASEHEANGPRAALRHSAAAATNDNHASSTSALETPPESPRPVFQQPRRDSSFRRTYDDTVTKKQGPCDNCAMTLPRRQTPGAVADGYATGAHGPTLRTKAPFERVFGAAGVASPPNSQTSSDTDGDGESSTRTTTSTSTHGLRSRRKAQRASSSRNNSCSSNSTSSADHTPYHFHYVNYTSTREPMLPDSFSLIRASCLRALSFETLPRSPSTSSPASSPQLNTSPSFVTTQSPGSAATGGPIFFGDALAGYTTAYIFRIPDMHARGHKRVYAFLALSTHKERLAMKTFSMISTAFGNLASWIQQLAEVEAERTATNSSPTGSVLLQQGGGGHPQPHPHPHPQPSALDAPAAVDRSGSSFFAGGSAFTRRMNGGPGPSPLKARGLAELVGQPDFFIELHGKFVQLLLEVGVALNS</sequence>
<dbReference type="Proteomes" id="UP000027002">
    <property type="component" value="Chromosome 4"/>
</dbReference>
<feature type="chain" id="PRO_5034422456" description="UDENN FLCN/SMCR8-type domain-containing protein" evidence="2">
    <location>
        <begin position="17"/>
        <end position="504"/>
    </location>
</feature>
<dbReference type="EMBL" id="CP072756">
    <property type="protein sequence ID" value="QUC20900.1"/>
    <property type="molecule type" value="Genomic_DNA"/>
</dbReference>
<feature type="region of interest" description="Disordered" evidence="1">
    <location>
        <begin position="51"/>
        <end position="163"/>
    </location>
</feature>
<dbReference type="PANTHER" id="PTHR31441">
    <property type="entry name" value="FOLLICULIN FAMILY MEMBER"/>
    <property type="match status" value="1"/>
</dbReference>
<organism evidence="4 5">
    <name type="scientific">Ustilaginoidea virens</name>
    <name type="common">Rice false smut fungus</name>
    <name type="synonym">Villosiclava virens</name>
    <dbReference type="NCBI Taxonomy" id="1159556"/>
    <lineage>
        <taxon>Eukaryota</taxon>
        <taxon>Fungi</taxon>
        <taxon>Dikarya</taxon>
        <taxon>Ascomycota</taxon>
        <taxon>Pezizomycotina</taxon>
        <taxon>Sordariomycetes</taxon>
        <taxon>Hypocreomycetidae</taxon>
        <taxon>Hypocreales</taxon>
        <taxon>Clavicipitaceae</taxon>
        <taxon>Ustilaginoidea</taxon>
    </lineage>
</organism>
<proteinExistence type="predicted"/>
<dbReference type="PANTHER" id="PTHR31441:SF2">
    <property type="entry name" value="FOLLICULIN"/>
    <property type="match status" value="1"/>
</dbReference>
<dbReference type="InterPro" id="IPR021713">
    <property type="entry name" value="Folliculin"/>
</dbReference>
<evidence type="ECO:0000259" key="3">
    <source>
        <dbReference type="PROSITE" id="PS51834"/>
    </source>
</evidence>
<evidence type="ECO:0000256" key="1">
    <source>
        <dbReference type="SAM" id="MobiDB-lite"/>
    </source>
</evidence>
<gene>
    <name evidence="4" type="ORF">UV8b_05141</name>
</gene>
<accession>A0A8E5HSM9</accession>
<feature type="region of interest" description="Disordered" evidence="1">
    <location>
        <begin position="198"/>
        <end position="256"/>
    </location>
</feature>
<dbReference type="PROSITE" id="PS51834">
    <property type="entry name" value="DENN_FLCN_SMCR8"/>
    <property type="match status" value="1"/>
</dbReference>
<feature type="compositionally biased region" description="Polar residues" evidence="1">
    <location>
        <begin position="403"/>
        <end position="415"/>
    </location>
</feature>
<feature type="compositionally biased region" description="Low complexity" evidence="1">
    <location>
        <begin position="206"/>
        <end position="230"/>
    </location>
</feature>
<dbReference type="KEGG" id="uvi:66065919"/>
<dbReference type="OrthoDB" id="5599713at2759"/>
<feature type="domain" description="UDENN FLCN/SMCR8-type" evidence="3">
    <location>
        <begin position="249"/>
        <end position="504"/>
    </location>
</feature>
<keyword evidence="5" id="KW-1185">Reference proteome</keyword>
<dbReference type="InterPro" id="IPR037521">
    <property type="entry name" value="FLCN/SMCR8_DENN"/>
</dbReference>
<dbReference type="GO" id="GO:0005096">
    <property type="term" value="F:GTPase activator activity"/>
    <property type="evidence" value="ECO:0007669"/>
    <property type="project" value="InterPro"/>
</dbReference>
<reference evidence="4" key="1">
    <citation type="submission" date="2020-03" db="EMBL/GenBank/DDBJ databases">
        <title>A mixture of massive structural variations and highly conserved coding sequences in Ustilaginoidea virens genome.</title>
        <authorList>
            <person name="Zhang K."/>
            <person name="Zhao Z."/>
            <person name="Zhang Z."/>
            <person name="Li Y."/>
            <person name="Hsiang T."/>
            <person name="Sun W."/>
        </authorList>
    </citation>
    <scope>NUCLEOTIDE SEQUENCE</scope>
    <source>
        <strain evidence="4">UV-8b</strain>
    </source>
</reference>
<feature type="compositionally biased region" description="Polar residues" evidence="1">
    <location>
        <begin position="110"/>
        <end position="121"/>
    </location>
</feature>
<evidence type="ECO:0000313" key="5">
    <source>
        <dbReference type="Proteomes" id="UP000027002"/>
    </source>
</evidence>
<dbReference type="GO" id="GO:0005829">
    <property type="term" value="C:cytosol"/>
    <property type="evidence" value="ECO:0007669"/>
    <property type="project" value="TreeGrafter"/>
</dbReference>
<feature type="region of interest" description="Disordered" evidence="1">
    <location>
        <begin position="402"/>
        <end position="440"/>
    </location>
</feature>
<dbReference type="RefSeq" id="XP_042998573.1">
    <property type="nucleotide sequence ID" value="XM_043142639.1"/>
</dbReference>
<feature type="compositionally biased region" description="Polar residues" evidence="1">
    <location>
        <begin position="310"/>
        <end position="323"/>
    </location>
</feature>
<feature type="compositionally biased region" description="Low complexity" evidence="1">
    <location>
        <begin position="239"/>
        <end position="256"/>
    </location>
</feature>
<dbReference type="GeneID" id="66065919"/>
<feature type="compositionally biased region" description="Low complexity" evidence="1">
    <location>
        <begin position="298"/>
        <end position="309"/>
    </location>
</feature>
<feature type="compositionally biased region" description="Basic and acidic residues" evidence="1">
    <location>
        <begin position="135"/>
        <end position="150"/>
    </location>
</feature>
<feature type="region of interest" description="Disordered" evidence="1">
    <location>
        <begin position="298"/>
        <end position="323"/>
    </location>
</feature>
<feature type="signal peptide" evidence="2">
    <location>
        <begin position="1"/>
        <end position="16"/>
    </location>
</feature>
<dbReference type="InterPro" id="IPR037520">
    <property type="entry name" value="Folliculin/SMCR8_longin"/>
</dbReference>
<keyword evidence="2" id="KW-0732">Signal</keyword>